<evidence type="ECO:0000256" key="4">
    <source>
        <dbReference type="ARBA" id="ARBA00022692"/>
    </source>
</evidence>
<name>A0A6J7EAT8_9ZZZZ</name>
<evidence type="ECO:0000256" key="1">
    <source>
        <dbReference type="ARBA" id="ARBA00004651"/>
    </source>
</evidence>
<evidence type="ECO:0000256" key="7">
    <source>
        <dbReference type="ARBA" id="ARBA00022989"/>
    </source>
</evidence>
<feature type="transmembrane region" description="Helical" evidence="9">
    <location>
        <begin position="427"/>
        <end position="446"/>
    </location>
</feature>
<evidence type="ECO:0000256" key="2">
    <source>
        <dbReference type="ARBA" id="ARBA00022448"/>
    </source>
</evidence>
<feature type="transmembrane region" description="Helical" evidence="9">
    <location>
        <begin position="598"/>
        <end position="618"/>
    </location>
</feature>
<feature type="transmembrane region" description="Helical" evidence="9">
    <location>
        <begin position="200"/>
        <end position="220"/>
    </location>
</feature>
<dbReference type="Gene3D" id="3.40.50.300">
    <property type="entry name" value="P-loop containing nucleotide triphosphate hydrolases"/>
    <property type="match status" value="1"/>
</dbReference>
<keyword evidence="2" id="KW-0813">Transport</keyword>
<dbReference type="PROSITE" id="PS50893">
    <property type="entry name" value="ABC_TRANSPORTER_2"/>
    <property type="match status" value="1"/>
</dbReference>
<protein>
    <submittedName>
        <fullName evidence="11">Unannotated protein</fullName>
    </submittedName>
</protein>
<dbReference type="GO" id="GO:0005886">
    <property type="term" value="C:plasma membrane"/>
    <property type="evidence" value="ECO:0007669"/>
    <property type="project" value="UniProtKB-SubCell"/>
</dbReference>
<feature type="transmembrane region" description="Helical" evidence="9">
    <location>
        <begin position="530"/>
        <end position="553"/>
    </location>
</feature>
<keyword evidence="6" id="KW-0067">ATP-binding</keyword>
<feature type="transmembrane region" description="Helical" evidence="9">
    <location>
        <begin position="400"/>
        <end position="420"/>
    </location>
</feature>
<dbReference type="Pfam" id="PF00005">
    <property type="entry name" value="ABC_tran"/>
    <property type="match status" value="1"/>
</dbReference>
<feature type="transmembrane region" description="Helical" evidence="9">
    <location>
        <begin position="65"/>
        <end position="85"/>
    </location>
</feature>
<gene>
    <name evidence="11" type="ORF">UFOPK3401_01267</name>
</gene>
<feature type="domain" description="ABC transporter" evidence="10">
    <location>
        <begin position="688"/>
        <end position="933"/>
    </location>
</feature>
<dbReference type="AlphaFoldDB" id="A0A6J7EAT8"/>
<feature type="transmembrane region" description="Helical" evidence="9">
    <location>
        <begin position="479"/>
        <end position="497"/>
    </location>
</feature>
<comment type="subcellular location">
    <subcellularLocation>
        <location evidence="1">Cell membrane</location>
        <topology evidence="1">Multi-pass membrane protein</topology>
    </subcellularLocation>
</comment>
<feature type="transmembrane region" description="Helical" evidence="9">
    <location>
        <begin position="272"/>
        <end position="289"/>
    </location>
</feature>
<organism evidence="11">
    <name type="scientific">freshwater metagenome</name>
    <dbReference type="NCBI Taxonomy" id="449393"/>
    <lineage>
        <taxon>unclassified sequences</taxon>
        <taxon>metagenomes</taxon>
        <taxon>ecological metagenomes</taxon>
    </lineage>
</organism>
<dbReference type="InterPro" id="IPR027417">
    <property type="entry name" value="P-loop_NTPase"/>
</dbReference>
<dbReference type="InterPro" id="IPR043428">
    <property type="entry name" value="LivM-like"/>
</dbReference>
<dbReference type="InterPro" id="IPR001851">
    <property type="entry name" value="ABC_transp_permease"/>
</dbReference>
<feature type="transmembrane region" description="Helical" evidence="9">
    <location>
        <begin position="146"/>
        <end position="168"/>
    </location>
</feature>
<dbReference type="InterPro" id="IPR003593">
    <property type="entry name" value="AAA+_ATPase"/>
</dbReference>
<feature type="transmembrane region" description="Helical" evidence="9">
    <location>
        <begin position="348"/>
        <end position="368"/>
    </location>
</feature>
<feature type="transmembrane region" description="Helical" evidence="9">
    <location>
        <begin position="39"/>
        <end position="59"/>
    </location>
</feature>
<dbReference type="EMBL" id="CAFBLM010000068">
    <property type="protein sequence ID" value="CAB4878958.1"/>
    <property type="molecule type" value="Genomic_DNA"/>
</dbReference>
<keyword evidence="3" id="KW-1003">Cell membrane</keyword>
<dbReference type="Pfam" id="PF02653">
    <property type="entry name" value="BPD_transp_2"/>
    <property type="match status" value="2"/>
</dbReference>
<keyword evidence="4 9" id="KW-0812">Transmembrane</keyword>
<reference evidence="11" key="1">
    <citation type="submission" date="2020-05" db="EMBL/GenBank/DDBJ databases">
        <authorList>
            <person name="Chiriac C."/>
            <person name="Salcher M."/>
            <person name="Ghai R."/>
            <person name="Kavagutti S V."/>
        </authorList>
    </citation>
    <scope>NUCLEOTIDE SEQUENCE</scope>
</reference>
<dbReference type="CDD" id="cd06582">
    <property type="entry name" value="TM_PBP1_LivH_like"/>
    <property type="match status" value="1"/>
</dbReference>
<dbReference type="GO" id="GO:0005524">
    <property type="term" value="F:ATP binding"/>
    <property type="evidence" value="ECO:0007669"/>
    <property type="project" value="UniProtKB-KW"/>
</dbReference>
<dbReference type="SUPFAM" id="SSF52540">
    <property type="entry name" value="P-loop containing nucleoside triphosphate hydrolases"/>
    <property type="match status" value="1"/>
</dbReference>
<feature type="transmembrane region" description="Helical" evidence="9">
    <location>
        <begin position="97"/>
        <end position="117"/>
    </location>
</feature>
<accession>A0A6J7EAT8</accession>
<dbReference type="GO" id="GO:0015658">
    <property type="term" value="F:branched-chain amino acid transmembrane transporter activity"/>
    <property type="evidence" value="ECO:0007669"/>
    <property type="project" value="InterPro"/>
</dbReference>
<dbReference type="InterPro" id="IPR003439">
    <property type="entry name" value="ABC_transporter-like_ATP-bd"/>
</dbReference>
<dbReference type="InterPro" id="IPR032823">
    <property type="entry name" value="BCA_ABC_TP_C"/>
</dbReference>
<keyword evidence="7 9" id="KW-1133">Transmembrane helix</keyword>
<dbReference type="PANTHER" id="PTHR45772">
    <property type="entry name" value="CONSERVED COMPONENT OF ABC TRANSPORTER FOR NATURAL AMINO ACIDS-RELATED"/>
    <property type="match status" value="1"/>
</dbReference>
<dbReference type="GO" id="GO:0016887">
    <property type="term" value="F:ATP hydrolysis activity"/>
    <property type="evidence" value="ECO:0007669"/>
    <property type="project" value="InterPro"/>
</dbReference>
<dbReference type="CDD" id="cd06581">
    <property type="entry name" value="TM_PBP1_LivM_like"/>
    <property type="match status" value="1"/>
</dbReference>
<feature type="transmembrane region" description="Helical" evidence="9">
    <location>
        <begin position="250"/>
        <end position="266"/>
    </location>
</feature>
<evidence type="ECO:0000256" key="9">
    <source>
        <dbReference type="SAM" id="Phobius"/>
    </source>
</evidence>
<evidence type="ECO:0000256" key="6">
    <source>
        <dbReference type="ARBA" id="ARBA00022840"/>
    </source>
</evidence>
<dbReference type="SMART" id="SM00382">
    <property type="entry name" value="AAA"/>
    <property type="match status" value="1"/>
</dbReference>
<evidence type="ECO:0000256" key="5">
    <source>
        <dbReference type="ARBA" id="ARBA00022741"/>
    </source>
</evidence>
<feature type="transmembrane region" description="Helical" evidence="9">
    <location>
        <begin position="565"/>
        <end position="586"/>
    </location>
</feature>
<feature type="transmembrane region" description="Helical" evidence="9">
    <location>
        <begin position="320"/>
        <end position="342"/>
    </location>
</feature>
<evidence type="ECO:0000259" key="10">
    <source>
        <dbReference type="PROSITE" id="PS50893"/>
    </source>
</evidence>
<dbReference type="InterPro" id="IPR051120">
    <property type="entry name" value="ABC_AA/LPS_Transport"/>
</dbReference>
<keyword evidence="5" id="KW-0547">Nucleotide-binding</keyword>
<evidence type="ECO:0000256" key="3">
    <source>
        <dbReference type="ARBA" id="ARBA00022475"/>
    </source>
</evidence>
<proteinExistence type="predicted"/>
<dbReference type="Pfam" id="PF12399">
    <property type="entry name" value="BCA_ABC_TP_C"/>
    <property type="match status" value="1"/>
</dbReference>
<evidence type="ECO:0000313" key="11">
    <source>
        <dbReference type="EMBL" id="CAB4878958.1"/>
    </source>
</evidence>
<evidence type="ECO:0000256" key="8">
    <source>
        <dbReference type="ARBA" id="ARBA00023136"/>
    </source>
</evidence>
<feature type="transmembrane region" description="Helical" evidence="9">
    <location>
        <begin position="12"/>
        <end position="32"/>
    </location>
</feature>
<keyword evidence="8 9" id="KW-0472">Membrane</keyword>
<dbReference type="CDD" id="cd03219">
    <property type="entry name" value="ABC_Mj1267_LivG_branched"/>
    <property type="match status" value="1"/>
</dbReference>
<sequence length="949" mass="99815">MSLSSFDLSFANILSGVFTGFLYGLLSIGLVLVYRASRFINFAHVAIGIFAASIFSAVVSRGVPYWVFFPVGILAGAFIASGVEWGFVRRISDAPRVLGTVVTLGLAQFLIIFGLVVNQKNATGRLFPKPVLPGFLTNVKLGTISISPSFITIVLLAPLVLLALSLFLRRSRYGLAIRAAADNPDAASLAGVTASRMVTLSWGIAGAIAAFSVILVYPTINLPDADFLGPSLLVLPLAGAVLGRFQNLPVAFFSSVIIGVVAQILTSNQDQVGLAQLALVIVVFLGLLLQPKLSSRRDEDRGEWNKLYPPGLPSQVRNLFTVRIITPIISVIALGATIYIGLTVTNKIATILTFAVGFTIVGLSVGVLTGIAGQLSLGQFAFAAIAGTVAVRVSASTGQFFLGVLAGIVAGAITSALVGIPALRLRGLALAVSTLAFSFATSAWFLRQSFLIGPTASGIKVQPLEIPGLDVDFSFPKNYFLFSLIFLVLAFLVSANIRRTGLGRVLRALRDNENAARAFTIAAPKRKLQIFAISGGLAGLGGVVIANSVTTLTPDYFKGGFSVDVVSQTVLGGLGVLPGPAIGALYSRVPQLVTLNEFIPPLLILLSVIIIVLIPRGLGGLLVRVRNKAAFGLARLQGVDAQAAIRVDEGKTEGEDRRISIIDVSPLKQNSGRDPFLGIDPTSLPPILQVTGASLAFGGIKAVNGVDISVQPGEILGIIGPNGAGKTTLFEIIAGFTSPDAGSIVFNGRDITKLAPDARAKLGLVRSFQAARLYPTMSVLETVMVAMERTSPTSVTSSLLGLPMADRSKRKRALQYLEVMGLDNLQAKPVGELSTGTRRMVEITSMLALDPQVLLLDEPAGGIAQSEGESLVQLLTGVNRDLGTTLVVVEHDLPLLFRLAQRVVAMELGGVIAEGTPEAVRNHPDVVRSYLGADMTAVERSGPFTASVS</sequence>